<dbReference type="Gene3D" id="3.10.450.10">
    <property type="match status" value="1"/>
</dbReference>
<dbReference type="InterPro" id="IPR027214">
    <property type="entry name" value="Cystatin"/>
</dbReference>
<dbReference type="Proteomes" id="UP001168098">
    <property type="component" value="Unassembled WGS sequence"/>
</dbReference>
<organism evidence="2 3">
    <name type="scientific">Vitis rotundifolia</name>
    <name type="common">Muscadine grape</name>
    <dbReference type="NCBI Taxonomy" id="103349"/>
    <lineage>
        <taxon>Eukaryota</taxon>
        <taxon>Viridiplantae</taxon>
        <taxon>Streptophyta</taxon>
        <taxon>Embryophyta</taxon>
        <taxon>Tracheophyta</taxon>
        <taxon>Spermatophyta</taxon>
        <taxon>Magnoliopsida</taxon>
        <taxon>eudicotyledons</taxon>
        <taxon>Gunneridae</taxon>
        <taxon>Pentapetalae</taxon>
        <taxon>rosids</taxon>
        <taxon>Vitales</taxon>
        <taxon>Vitaceae</taxon>
        <taxon>Viteae</taxon>
        <taxon>Vitis</taxon>
    </lineage>
</organism>
<gene>
    <name evidence="2" type="ORF">PVL29_012477</name>
</gene>
<dbReference type="GO" id="GO:0004869">
    <property type="term" value="F:cysteine-type endopeptidase inhibitor activity"/>
    <property type="evidence" value="ECO:0007669"/>
    <property type="project" value="InterPro"/>
</dbReference>
<evidence type="ECO:0000313" key="3">
    <source>
        <dbReference type="Proteomes" id="UP001168098"/>
    </source>
</evidence>
<name>A0AA38ZIR3_VITRO</name>
<comment type="caution">
    <text evidence="2">The sequence shown here is derived from an EMBL/GenBank/DDBJ whole genome shotgun (WGS) entry which is preliminary data.</text>
</comment>
<evidence type="ECO:0000313" key="2">
    <source>
        <dbReference type="EMBL" id="KAJ9689826.1"/>
    </source>
</evidence>
<dbReference type="Pfam" id="PF07430">
    <property type="entry name" value="PP1"/>
    <property type="match status" value="1"/>
</dbReference>
<dbReference type="InterPro" id="IPR009994">
    <property type="entry name" value="PP1"/>
</dbReference>
<accession>A0AA38ZIR3</accession>
<proteinExistence type="predicted"/>
<dbReference type="PANTHER" id="PTHR47116">
    <property type="entry name" value="PHLOEM FILAMENT PROTEIN"/>
    <property type="match status" value="1"/>
</dbReference>
<keyword evidence="3" id="KW-1185">Reference proteome</keyword>
<dbReference type="AlphaFoldDB" id="A0AA38ZIR3"/>
<evidence type="ECO:0000259" key="1">
    <source>
        <dbReference type="Pfam" id="PF07430"/>
    </source>
</evidence>
<dbReference type="EMBL" id="JARBHA010000010">
    <property type="protein sequence ID" value="KAJ9689826.1"/>
    <property type="molecule type" value="Genomic_DNA"/>
</dbReference>
<reference evidence="2 3" key="1">
    <citation type="journal article" date="2023" name="BMC Biotechnol.">
        <title>Vitis rotundifolia cv Carlos genome sequencing.</title>
        <authorList>
            <person name="Huff M."/>
            <person name="Hulse-Kemp A."/>
            <person name="Scheffler B."/>
            <person name="Youngblood R."/>
            <person name="Simpson S."/>
            <person name="Babiker E."/>
            <person name="Staton M."/>
        </authorList>
    </citation>
    <scope>NUCLEOTIDE SEQUENCE [LARGE SCALE GENOMIC DNA]</scope>
    <source>
        <tissue evidence="2">Leaf</tissue>
    </source>
</reference>
<sequence>MGQRQSSDQPADAKWMAMNALEMQVVGKFAVQLQNEKHGRNLQFQEVYKAWDMILDPDSGNLYLLHLIALRDNMEVKYGAIVWVQPDQHRNITETWKLVSFREVGPDNPTQE</sequence>
<dbReference type="SUPFAM" id="SSF54403">
    <property type="entry name" value="Cystatin/monellin"/>
    <property type="match status" value="1"/>
</dbReference>
<feature type="domain" description="Phloem filament PP1" evidence="1">
    <location>
        <begin position="23"/>
        <end position="92"/>
    </location>
</feature>
<protein>
    <recommendedName>
        <fullName evidence="1">Phloem filament PP1 domain-containing protein</fullName>
    </recommendedName>
</protein>
<dbReference type="InterPro" id="IPR046350">
    <property type="entry name" value="Cystatin_sf"/>
</dbReference>